<feature type="transmembrane region" description="Helical" evidence="2">
    <location>
        <begin position="253"/>
        <end position="272"/>
    </location>
</feature>
<keyword evidence="4" id="KW-1185">Reference proteome</keyword>
<name>A0A0P1BLV5_9BASI</name>
<feature type="compositionally biased region" description="Polar residues" evidence="1">
    <location>
        <begin position="365"/>
        <end position="374"/>
    </location>
</feature>
<reference evidence="3 4" key="1">
    <citation type="submission" date="2014-09" db="EMBL/GenBank/DDBJ databases">
        <authorList>
            <person name="Magalhaes I.L.F."/>
            <person name="Oliveira U."/>
            <person name="Santos F.R."/>
            <person name="Vidigal T.H.D.A."/>
            <person name="Brescovit A.D."/>
            <person name="Santos A.J."/>
        </authorList>
    </citation>
    <scope>NUCLEOTIDE SEQUENCE [LARGE SCALE GENOMIC DNA]</scope>
</reference>
<sequence>MATPPAHSFTPEQLAALTVEAARHGTPISYVSCLCLGLILGDWFGALDFDFALLKESGGRTLRRRQAAIAYFVARSCGAIGVGFFVIMVSVGDRKTEVCNVLIRFAPVFNGFATSAAQFLFIGRVVALWPNASVKWVTMAAWIIASLSWISQEVATENRQNPFGLLQCYLPRLSGLAQVPYCFAAAYDVLIFTLTLLGFHRQGKLNVFRRGPTDSKIVHRLLITTLIFFFIIIGFHIGVIIGFWTSATPYDTVVMAPVHTAVSVVLSCHLFMNLRQLASGTSPAQGSGSGQGIASNGSDRRRGSHAPYAGVADDPESGRGGIRLQTTVSRRSQFASPSVLSEPTKAFTWANSTHWSGPISLTTQITPSSLSSNRPFAESSIEAHGWTKEPRR</sequence>
<feature type="transmembrane region" description="Helical" evidence="2">
    <location>
        <begin position="221"/>
        <end position="247"/>
    </location>
</feature>
<feature type="compositionally biased region" description="Low complexity" evidence="1">
    <location>
        <begin position="280"/>
        <end position="297"/>
    </location>
</feature>
<evidence type="ECO:0000256" key="2">
    <source>
        <dbReference type="SAM" id="Phobius"/>
    </source>
</evidence>
<dbReference type="OrthoDB" id="10299732at2759"/>
<keyword evidence="2" id="KW-0812">Transmembrane</keyword>
<proteinExistence type="predicted"/>
<organism evidence="3 4">
    <name type="scientific">Ceraceosorus bombacis</name>
    <dbReference type="NCBI Taxonomy" id="401625"/>
    <lineage>
        <taxon>Eukaryota</taxon>
        <taxon>Fungi</taxon>
        <taxon>Dikarya</taxon>
        <taxon>Basidiomycota</taxon>
        <taxon>Ustilaginomycotina</taxon>
        <taxon>Exobasidiomycetes</taxon>
        <taxon>Ceraceosorales</taxon>
        <taxon>Ceraceosoraceae</taxon>
        <taxon>Ceraceosorus</taxon>
    </lineage>
</organism>
<keyword evidence="2" id="KW-1133">Transmembrane helix</keyword>
<evidence type="ECO:0000313" key="3">
    <source>
        <dbReference type="EMBL" id="CEH16855.1"/>
    </source>
</evidence>
<keyword evidence="2" id="KW-0472">Membrane</keyword>
<feature type="transmembrane region" description="Helical" evidence="2">
    <location>
        <begin position="28"/>
        <end position="47"/>
    </location>
</feature>
<feature type="region of interest" description="Disordered" evidence="1">
    <location>
        <begin position="280"/>
        <end position="321"/>
    </location>
</feature>
<feature type="transmembrane region" description="Helical" evidence="2">
    <location>
        <begin position="178"/>
        <end position="200"/>
    </location>
</feature>
<dbReference type="Proteomes" id="UP000054845">
    <property type="component" value="Unassembled WGS sequence"/>
</dbReference>
<evidence type="ECO:0000256" key="1">
    <source>
        <dbReference type="SAM" id="MobiDB-lite"/>
    </source>
</evidence>
<dbReference type="EMBL" id="CCYA01000391">
    <property type="protein sequence ID" value="CEH16855.1"/>
    <property type="molecule type" value="Genomic_DNA"/>
</dbReference>
<accession>A0A0P1BLV5</accession>
<evidence type="ECO:0000313" key="4">
    <source>
        <dbReference type="Proteomes" id="UP000054845"/>
    </source>
</evidence>
<dbReference type="AlphaFoldDB" id="A0A0P1BLV5"/>
<feature type="transmembrane region" description="Helical" evidence="2">
    <location>
        <begin position="68"/>
        <end position="89"/>
    </location>
</feature>
<feature type="region of interest" description="Disordered" evidence="1">
    <location>
        <begin position="365"/>
        <end position="392"/>
    </location>
</feature>
<feature type="transmembrane region" description="Helical" evidence="2">
    <location>
        <begin position="101"/>
        <end position="122"/>
    </location>
</feature>
<protein>
    <submittedName>
        <fullName evidence="3">Uncharacterized protein</fullName>
    </submittedName>
</protein>